<feature type="region of interest" description="Disordered" evidence="7">
    <location>
        <begin position="453"/>
        <end position="477"/>
    </location>
</feature>
<dbReference type="GO" id="GO:0005886">
    <property type="term" value="C:plasma membrane"/>
    <property type="evidence" value="ECO:0007669"/>
    <property type="project" value="UniProtKB-SubCell"/>
</dbReference>
<keyword evidence="5" id="KW-0472">Membrane</keyword>
<protein>
    <submittedName>
        <fullName evidence="8">Cyclin-dependent kinase 5 activator 2</fullName>
    </submittedName>
</protein>
<evidence type="ECO:0000256" key="5">
    <source>
        <dbReference type="ARBA" id="ARBA00023136"/>
    </source>
</evidence>
<feature type="compositionally biased region" description="Low complexity" evidence="7">
    <location>
        <begin position="257"/>
        <end position="269"/>
    </location>
</feature>
<feature type="region of interest" description="Disordered" evidence="7">
    <location>
        <begin position="257"/>
        <end position="300"/>
    </location>
</feature>
<sequence length="477" mass="49926">MHQNKLRVSGRSSPTPTPRSASSDPQGALELVFSSFPLSREGKGPETEVGEWAGLEEGSGARRGQRPAQGVELTLQLAQLRLQAGTFHCPFPRPGRGWAPTAGSPGAAAAAAAAAAAPPAVPAGARAPAPLCTMGTVLSLSPASSAKGRRPGSLPEEKKKAPPAGDEVLGGYAAGQYRLSGPSVLISALTWKRLVAASAKKKKGSKKVTPKPASTGPDPLVQQRNRENLLRKGRDPPDGGGAAKPLAVPVPTVPAAAVTCEPPSGGSAAAPPPGSGGGKPPPLPQAPQAAPPVPGGSPRRVIVQASTGELLRCLGDFVCRRCYRLKELSPGELVGWFRGVDRSLLLQGWQDQAFITPANLVFVYLLCRESLRGDELASAAELQAAFLTCLYLAYSYMGNEISYPLKPFLVEPDKERFWQRCLRLIQRLSPQMLRLNADPHFFTQVFQDLKNEGEAAAGAGGPPSGRTAARPEPSTGL</sequence>
<evidence type="ECO:0000256" key="3">
    <source>
        <dbReference type="ARBA" id="ARBA00022475"/>
    </source>
</evidence>
<keyword evidence="8" id="KW-0418">Kinase</keyword>
<accession>A0A5N4E7F8</accession>
<evidence type="ECO:0000256" key="7">
    <source>
        <dbReference type="SAM" id="MobiDB-lite"/>
    </source>
</evidence>
<dbReference type="PANTHER" id="PTHR23401:SF3">
    <property type="entry name" value="CYCLIN-DEPENDENT KINASE 5 ACTIVATOR 2"/>
    <property type="match status" value="1"/>
</dbReference>
<dbReference type="GO" id="GO:0016533">
    <property type="term" value="C:protein kinase 5 complex"/>
    <property type="evidence" value="ECO:0007669"/>
    <property type="project" value="InterPro"/>
</dbReference>
<feature type="compositionally biased region" description="Pro residues" evidence="7">
    <location>
        <begin position="270"/>
        <end position="295"/>
    </location>
</feature>
<gene>
    <name evidence="8" type="ORF">Cadr_000007368</name>
</gene>
<keyword evidence="4" id="KW-0597">Phosphoprotein</keyword>
<evidence type="ECO:0000256" key="6">
    <source>
        <dbReference type="ARBA" id="ARBA00023288"/>
    </source>
</evidence>
<evidence type="ECO:0000313" key="9">
    <source>
        <dbReference type="Proteomes" id="UP000299084"/>
    </source>
</evidence>
<comment type="caution">
    <text evidence="8">The sequence shown here is derived from an EMBL/GenBank/DDBJ whole genome shotgun (WGS) entry which is preliminary data.</text>
</comment>
<dbReference type="GO" id="GO:0007411">
    <property type="term" value="P:axon guidance"/>
    <property type="evidence" value="ECO:0007669"/>
    <property type="project" value="TreeGrafter"/>
</dbReference>
<dbReference type="EMBL" id="JWIN03000005">
    <property type="protein sequence ID" value="KAB1278966.1"/>
    <property type="molecule type" value="Genomic_DNA"/>
</dbReference>
<dbReference type="GO" id="GO:0061575">
    <property type="term" value="F:cyclin-dependent protein serine/threonine kinase activator activity"/>
    <property type="evidence" value="ECO:0007669"/>
    <property type="project" value="InterPro"/>
</dbReference>
<evidence type="ECO:0000256" key="1">
    <source>
        <dbReference type="ARBA" id="ARBA00004342"/>
    </source>
</evidence>
<dbReference type="Pfam" id="PF03261">
    <property type="entry name" value="CDK5_activator"/>
    <property type="match status" value="1"/>
</dbReference>
<dbReference type="PANTHER" id="PTHR23401">
    <property type="entry name" value="CYCLIN DEPENDANT KINASE-5 ACTIVATOR"/>
    <property type="match status" value="1"/>
</dbReference>
<dbReference type="AlphaFoldDB" id="A0A5N4E7F8"/>
<evidence type="ECO:0000256" key="4">
    <source>
        <dbReference type="ARBA" id="ARBA00022553"/>
    </source>
</evidence>
<dbReference type="GO" id="GO:0019901">
    <property type="term" value="F:protein kinase binding"/>
    <property type="evidence" value="ECO:0007669"/>
    <property type="project" value="TreeGrafter"/>
</dbReference>
<dbReference type="Proteomes" id="UP000299084">
    <property type="component" value="Unassembled WGS sequence"/>
</dbReference>
<feature type="compositionally biased region" description="Low complexity" evidence="7">
    <location>
        <begin position="9"/>
        <end position="25"/>
    </location>
</feature>
<dbReference type="InterPro" id="IPR036915">
    <property type="entry name" value="Cyclin-like_sf"/>
</dbReference>
<feature type="compositionally biased region" description="Basic residues" evidence="7">
    <location>
        <begin position="199"/>
        <end position="209"/>
    </location>
</feature>
<feature type="region of interest" description="Disordered" evidence="7">
    <location>
        <begin position="141"/>
        <end position="167"/>
    </location>
</feature>
<feature type="region of interest" description="Disordered" evidence="7">
    <location>
        <begin position="198"/>
        <end position="223"/>
    </location>
</feature>
<dbReference type="SUPFAM" id="SSF47954">
    <property type="entry name" value="Cyclin-like"/>
    <property type="match status" value="1"/>
</dbReference>
<comment type="similarity">
    <text evidence="2">Belongs to the cyclin-dependent kinase 5 activator family.</text>
</comment>
<dbReference type="GO" id="GO:0016301">
    <property type="term" value="F:kinase activity"/>
    <property type="evidence" value="ECO:0007669"/>
    <property type="project" value="UniProtKB-KW"/>
</dbReference>
<evidence type="ECO:0000313" key="8">
    <source>
        <dbReference type="EMBL" id="KAB1278966.1"/>
    </source>
</evidence>
<dbReference type="GO" id="GO:0005737">
    <property type="term" value="C:cytoplasm"/>
    <property type="evidence" value="ECO:0007669"/>
    <property type="project" value="TreeGrafter"/>
</dbReference>
<comment type="subcellular location">
    <subcellularLocation>
        <location evidence="1">Cell membrane</location>
        <topology evidence="1">Lipid-anchor</topology>
        <orientation evidence="1">Cytoplasmic side</orientation>
    </subcellularLocation>
</comment>
<proteinExistence type="inferred from homology"/>
<keyword evidence="9" id="KW-1185">Reference proteome</keyword>
<feature type="region of interest" description="Disordered" evidence="7">
    <location>
        <begin position="1"/>
        <end position="68"/>
    </location>
</feature>
<keyword evidence="3" id="KW-1003">Cell membrane</keyword>
<keyword evidence="8" id="KW-0808">Transferase</keyword>
<evidence type="ECO:0000256" key="2">
    <source>
        <dbReference type="ARBA" id="ARBA00010175"/>
    </source>
</evidence>
<keyword evidence="6" id="KW-0449">Lipoprotein</keyword>
<dbReference type="GO" id="GO:0030426">
    <property type="term" value="C:growth cone"/>
    <property type="evidence" value="ECO:0007669"/>
    <property type="project" value="TreeGrafter"/>
</dbReference>
<dbReference type="GO" id="GO:0007420">
    <property type="term" value="P:brain development"/>
    <property type="evidence" value="ECO:0007669"/>
    <property type="project" value="TreeGrafter"/>
</dbReference>
<dbReference type="STRING" id="9838.ENSCDRP00005000101"/>
<name>A0A5N4E7F8_CAMDR</name>
<dbReference type="InterPro" id="IPR004944">
    <property type="entry name" value="CDK5_activator"/>
</dbReference>
<organism evidence="8 9">
    <name type="scientific">Camelus dromedarius</name>
    <name type="common">Dromedary</name>
    <name type="synonym">Arabian camel</name>
    <dbReference type="NCBI Taxonomy" id="9838"/>
    <lineage>
        <taxon>Eukaryota</taxon>
        <taxon>Metazoa</taxon>
        <taxon>Chordata</taxon>
        <taxon>Craniata</taxon>
        <taxon>Vertebrata</taxon>
        <taxon>Euteleostomi</taxon>
        <taxon>Mammalia</taxon>
        <taxon>Eutheria</taxon>
        <taxon>Laurasiatheria</taxon>
        <taxon>Artiodactyla</taxon>
        <taxon>Tylopoda</taxon>
        <taxon>Camelidae</taxon>
        <taxon>Camelus</taxon>
    </lineage>
</organism>
<dbReference type="Gene3D" id="1.10.472.10">
    <property type="entry name" value="Cyclin-like"/>
    <property type="match status" value="1"/>
</dbReference>
<reference evidence="8 9" key="1">
    <citation type="journal article" date="2019" name="Mol. Ecol. Resour.">
        <title>Improving Illumina assemblies with Hi-C and long reads: an example with the North African dromedary.</title>
        <authorList>
            <person name="Elbers J.P."/>
            <person name="Rogers M.F."/>
            <person name="Perelman P.L."/>
            <person name="Proskuryakova A.A."/>
            <person name="Serdyukova N.A."/>
            <person name="Johnson W.E."/>
            <person name="Horin P."/>
            <person name="Corander J."/>
            <person name="Murphy D."/>
            <person name="Burger P.A."/>
        </authorList>
    </citation>
    <scope>NUCLEOTIDE SEQUENCE [LARGE SCALE GENOMIC DNA]</scope>
    <source>
        <strain evidence="8">Drom800</strain>
        <tissue evidence="8">Blood</tissue>
    </source>
</reference>
<dbReference type="FunFam" id="1.10.472.10:FF:000025">
    <property type="entry name" value="Cyclin-dependent kinase 5 activator"/>
    <property type="match status" value="1"/>
</dbReference>